<proteinExistence type="predicted"/>
<organism evidence="1 2">
    <name type="scientific">Catharanthus roseus</name>
    <name type="common">Madagascar periwinkle</name>
    <name type="synonym">Vinca rosea</name>
    <dbReference type="NCBI Taxonomy" id="4058"/>
    <lineage>
        <taxon>Eukaryota</taxon>
        <taxon>Viridiplantae</taxon>
        <taxon>Streptophyta</taxon>
        <taxon>Embryophyta</taxon>
        <taxon>Tracheophyta</taxon>
        <taxon>Spermatophyta</taxon>
        <taxon>Magnoliopsida</taxon>
        <taxon>eudicotyledons</taxon>
        <taxon>Gunneridae</taxon>
        <taxon>Pentapetalae</taxon>
        <taxon>asterids</taxon>
        <taxon>lamiids</taxon>
        <taxon>Gentianales</taxon>
        <taxon>Apocynaceae</taxon>
        <taxon>Rauvolfioideae</taxon>
        <taxon>Vinceae</taxon>
        <taxon>Catharanthinae</taxon>
        <taxon>Catharanthus</taxon>
    </lineage>
</organism>
<evidence type="ECO:0000313" key="2">
    <source>
        <dbReference type="Proteomes" id="UP001060085"/>
    </source>
</evidence>
<dbReference type="EMBL" id="CM044702">
    <property type="protein sequence ID" value="KAI5676049.1"/>
    <property type="molecule type" value="Genomic_DNA"/>
</dbReference>
<protein>
    <submittedName>
        <fullName evidence="1">Uncharacterized protein</fullName>
    </submittedName>
</protein>
<accession>A0ACC0BTW6</accession>
<gene>
    <name evidence="1" type="ORF">M9H77_06999</name>
</gene>
<evidence type="ECO:0000313" key="1">
    <source>
        <dbReference type="EMBL" id="KAI5676049.1"/>
    </source>
</evidence>
<reference evidence="2" key="1">
    <citation type="journal article" date="2023" name="Nat. Plants">
        <title>Single-cell RNA sequencing provides a high-resolution roadmap for understanding the multicellular compartmentation of specialized metabolism.</title>
        <authorList>
            <person name="Sun S."/>
            <person name="Shen X."/>
            <person name="Li Y."/>
            <person name="Li Y."/>
            <person name="Wang S."/>
            <person name="Li R."/>
            <person name="Zhang H."/>
            <person name="Shen G."/>
            <person name="Guo B."/>
            <person name="Wei J."/>
            <person name="Xu J."/>
            <person name="St-Pierre B."/>
            <person name="Chen S."/>
            <person name="Sun C."/>
        </authorList>
    </citation>
    <scope>NUCLEOTIDE SEQUENCE [LARGE SCALE GENOMIC DNA]</scope>
</reference>
<keyword evidence="2" id="KW-1185">Reference proteome</keyword>
<comment type="caution">
    <text evidence="1">The sequence shown here is derived from an EMBL/GenBank/DDBJ whole genome shotgun (WGS) entry which is preliminary data.</text>
</comment>
<name>A0ACC0BTW6_CATRO</name>
<sequence length="154" mass="17706">MYGMMKYQREYDEYHEGYDHGVHTHEGYNFGAYGRNDGDGRWRHLRSMTAFHGNGSYGDKPIVERRLMYSGDIGGDISLSLIPYLVQFPRVDDYDFNIANCVSFVLEIEDRRSMLKGLGHILEDLSISLSLNPSSLCYEASLEKLKSLLDSYNK</sequence>
<dbReference type="Proteomes" id="UP001060085">
    <property type="component" value="Linkage Group LG02"/>
</dbReference>